<dbReference type="Pfam" id="PF00069">
    <property type="entry name" value="Pkinase"/>
    <property type="match status" value="1"/>
</dbReference>
<dbReference type="EMBL" id="KN823635">
    <property type="protein sequence ID" value="KIO16210.1"/>
    <property type="molecule type" value="Genomic_DNA"/>
</dbReference>
<feature type="domain" description="Protein kinase" evidence="1">
    <location>
        <begin position="1"/>
        <end position="217"/>
    </location>
</feature>
<dbReference type="GO" id="GO:0004674">
    <property type="term" value="F:protein serine/threonine kinase activity"/>
    <property type="evidence" value="ECO:0007669"/>
    <property type="project" value="TreeGrafter"/>
</dbReference>
<dbReference type="PROSITE" id="PS00108">
    <property type="entry name" value="PROTEIN_KINASE_ST"/>
    <property type="match status" value="1"/>
</dbReference>
<dbReference type="OrthoDB" id="4062651at2759"/>
<dbReference type="STRING" id="1051891.A0A0C3PP24"/>
<reference evidence="3" key="2">
    <citation type="submission" date="2015-01" db="EMBL/GenBank/DDBJ databases">
        <title>Evolutionary Origins and Diversification of the Mycorrhizal Mutualists.</title>
        <authorList>
            <consortium name="DOE Joint Genome Institute"/>
            <consortium name="Mycorrhizal Genomics Consortium"/>
            <person name="Kohler A."/>
            <person name="Kuo A."/>
            <person name="Nagy L.G."/>
            <person name="Floudas D."/>
            <person name="Copeland A."/>
            <person name="Barry K.W."/>
            <person name="Cichocki N."/>
            <person name="Veneault-Fourrey C."/>
            <person name="LaButti K."/>
            <person name="Lindquist E.A."/>
            <person name="Lipzen A."/>
            <person name="Lundell T."/>
            <person name="Morin E."/>
            <person name="Murat C."/>
            <person name="Riley R."/>
            <person name="Ohm R."/>
            <person name="Sun H."/>
            <person name="Tunlid A."/>
            <person name="Henrissat B."/>
            <person name="Grigoriev I.V."/>
            <person name="Hibbett D.S."/>
            <person name="Martin F."/>
        </authorList>
    </citation>
    <scope>NUCLEOTIDE SEQUENCE [LARGE SCALE GENOMIC DNA]</scope>
    <source>
        <strain evidence="3">MUT 4182</strain>
    </source>
</reference>
<dbReference type="SMART" id="SM00220">
    <property type="entry name" value="S_TKc"/>
    <property type="match status" value="1"/>
</dbReference>
<evidence type="ECO:0000259" key="1">
    <source>
        <dbReference type="PROSITE" id="PS50011"/>
    </source>
</evidence>
<organism evidence="2 3">
    <name type="scientific">Tulasnella calospora MUT 4182</name>
    <dbReference type="NCBI Taxonomy" id="1051891"/>
    <lineage>
        <taxon>Eukaryota</taxon>
        <taxon>Fungi</taxon>
        <taxon>Dikarya</taxon>
        <taxon>Basidiomycota</taxon>
        <taxon>Agaricomycotina</taxon>
        <taxon>Agaricomycetes</taxon>
        <taxon>Cantharellales</taxon>
        <taxon>Tulasnellaceae</taxon>
        <taxon>Tulasnella</taxon>
    </lineage>
</organism>
<dbReference type="InterPro" id="IPR051681">
    <property type="entry name" value="Ser/Thr_Kinases-Pseudokinases"/>
</dbReference>
<dbReference type="AlphaFoldDB" id="A0A0C3PP24"/>
<proteinExistence type="predicted"/>
<name>A0A0C3PP24_9AGAM</name>
<evidence type="ECO:0000313" key="3">
    <source>
        <dbReference type="Proteomes" id="UP000054248"/>
    </source>
</evidence>
<dbReference type="PANTHER" id="PTHR44329">
    <property type="entry name" value="SERINE/THREONINE-PROTEIN KINASE TNNI3K-RELATED"/>
    <property type="match status" value="1"/>
</dbReference>
<dbReference type="SUPFAM" id="SSF56112">
    <property type="entry name" value="Protein kinase-like (PK-like)"/>
    <property type="match status" value="1"/>
</dbReference>
<evidence type="ECO:0000313" key="2">
    <source>
        <dbReference type="EMBL" id="KIO16210.1"/>
    </source>
</evidence>
<dbReference type="CDD" id="cd14014">
    <property type="entry name" value="STKc_PknB_like"/>
    <property type="match status" value="1"/>
</dbReference>
<dbReference type="PROSITE" id="PS50011">
    <property type="entry name" value="PROTEIN_KINASE_DOM"/>
    <property type="match status" value="1"/>
</dbReference>
<dbReference type="PIRSF" id="PIRSF000654">
    <property type="entry name" value="Integrin-linked_kinase"/>
    <property type="match status" value="1"/>
</dbReference>
<accession>A0A0C3PP24</accession>
<dbReference type="InterPro" id="IPR011009">
    <property type="entry name" value="Kinase-like_dom_sf"/>
</dbReference>
<dbReference type="Gene3D" id="1.10.510.10">
    <property type="entry name" value="Transferase(Phosphotransferase) domain 1"/>
    <property type="match status" value="1"/>
</dbReference>
<gene>
    <name evidence="2" type="ORF">M407DRAFT_86263</name>
</gene>
<keyword evidence="3" id="KW-1185">Reference proteome</keyword>
<protein>
    <recommendedName>
        <fullName evidence="1">Protein kinase domain-containing protein</fullName>
    </recommendedName>
</protein>
<dbReference type="InterPro" id="IPR000719">
    <property type="entry name" value="Prot_kinase_dom"/>
</dbReference>
<reference evidence="2 3" key="1">
    <citation type="submission" date="2014-04" db="EMBL/GenBank/DDBJ databases">
        <authorList>
            <consortium name="DOE Joint Genome Institute"/>
            <person name="Kuo A."/>
            <person name="Girlanda M."/>
            <person name="Perotto S."/>
            <person name="Kohler A."/>
            <person name="Nagy L.G."/>
            <person name="Floudas D."/>
            <person name="Copeland A."/>
            <person name="Barry K.W."/>
            <person name="Cichocki N."/>
            <person name="Veneault-Fourrey C."/>
            <person name="LaButti K."/>
            <person name="Lindquist E.A."/>
            <person name="Lipzen A."/>
            <person name="Lundell T."/>
            <person name="Morin E."/>
            <person name="Murat C."/>
            <person name="Sun H."/>
            <person name="Tunlid A."/>
            <person name="Henrissat B."/>
            <person name="Grigoriev I.V."/>
            <person name="Hibbett D.S."/>
            <person name="Martin F."/>
            <person name="Nordberg H.P."/>
            <person name="Cantor M.N."/>
            <person name="Hua S.X."/>
        </authorList>
    </citation>
    <scope>NUCLEOTIDE SEQUENCE [LARGE SCALE GENOMIC DNA]</scope>
    <source>
        <strain evidence="2 3">MUT 4182</strain>
    </source>
</reference>
<feature type="non-terminal residue" evidence="2">
    <location>
        <position position="1"/>
    </location>
</feature>
<dbReference type="InterPro" id="IPR008271">
    <property type="entry name" value="Ser/Thr_kinase_AS"/>
</dbReference>
<dbReference type="HOGENOM" id="CLU_000288_7_18_1"/>
<dbReference type="Proteomes" id="UP000054248">
    <property type="component" value="Unassembled WGS sequence"/>
</dbReference>
<dbReference type="GO" id="GO:0005524">
    <property type="term" value="F:ATP binding"/>
    <property type="evidence" value="ECO:0007669"/>
    <property type="project" value="InterPro"/>
</dbReference>
<sequence>RVDREALVWRRLRSPYILEFYGFRSGDQPCLVSPWCSNGTLNEYLQAHPELTAVDKLELVRGLQYLHQHFPPISHGDIKPSNILIDDSNSPRLCDFGLSRFLGEINPELQTSFIGQGTKGYQSPELVRDGVQDLPGDVYAFGCLILEVMSGHAPFYKLKPGKAILVTTAGSTPEPSAHPGLPSTDPLWNIMRKCWTEPSSRPLIREVVMLVGTTIFLIEGREGDAHLFSS</sequence>